<organism evidence="3 4">
    <name type="scientific">Actinomycetospora flava</name>
    <dbReference type="NCBI Taxonomy" id="3129232"/>
    <lineage>
        <taxon>Bacteria</taxon>
        <taxon>Bacillati</taxon>
        <taxon>Actinomycetota</taxon>
        <taxon>Actinomycetes</taxon>
        <taxon>Pseudonocardiales</taxon>
        <taxon>Pseudonocardiaceae</taxon>
        <taxon>Actinomycetospora</taxon>
    </lineage>
</organism>
<feature type="region of interest" description="Disordered" evidence="1">
    <location>
        <begin position="122"/>
        <end position="149"/>
    </location>
</feature>
<dbReference type="InterPro" id="IPR001763">
    <property type="entry name" value="Rhodanese-like_dom"/>
</dbReference>
<dbReference type="Proteomes" id="UP001369736">
    <property type="component" value="Unassembled WGS sequence"/>
</dbReference>
<dbReference type="PANTHER" id="PTHR44086:SF10">
    <property type="entry name" value="THIOSULFATE SULFURTRANSFERASE_RHODANESE-LIKE DOMAIN-CONTAINING PROTEIN 3"/>
    <property type="match status" value="1"/>
</dbReference>
<dbReference type="Pfam" id="PF00581">
    <property type="entry name" value="Rhodanese"/>
    <property type="match status" value="1"/>
</dbReference>
<name>A0ABU8MAS0_9PSEU</name>
<feature type="compositionally biased region" description="Gly residues" evidence="1">
    <location>
        <begin position="139"/>
        <end position="149"/>
    </location>
</feature>
<evidence type="ECO:0000313" key="3">
    <source>
        <dbReference type="EMBL" id="MEJ2864236.1"/>
    </source>
</evidence>
<keyword evidence="4" id="KW-1185">Reference proteome</keyword>
<evidence type="ECO:0000313" key="4">
    <source>
        <dbReference type="Proteomes" id="UP001369736"/>
    </source>
</evidence>
<gene>
    <name evidence="3" type="ORF">WCD58_23975</name>
</gene>
<dbReference type="PANTHER" id="PTHR44086">
    <property type="entry name" value="THIOSULFATE SULFURTRANSFERASE RDL2, MITOCHONDRIAL-RELATED"/>
    <property type="match status" value="1"/>
</dbReference>
<reference evidence="3 4" key="1">
    <citation type="submission" date="2024-03" db="EMBL/GenBank/DDBJ databases">
        <title>Actinomycetospora sp. OC33-EN07, a novel actinomycete isolated from wild orchid (Aerides multiflora).</title>
        <authorList>
            <person name="Suriyachadkun C."/>
        </authorList>
    </citation>
    <scope>NUCLEOTIDE SEQUENCE [LARGE SCALE GENOMIC DNA]</scope>
    <source>
        <strain evidence="3 4">OC33-EN07</strain>
    </source>
</reference>
<comment type="caution">
    <text evidence="3">The sequence shown here is derived from an EMBL/GenBank/DDBJ whole genome shotgun (WGS) entry which is preliminary data.</text>
</comment>
<dbReference type="PROSITE" id="PS50206">
    <property type="entry name" value="RHODANESE_3"/>
    <property type="match status" value="1"/>
</dbReference>
<evidence type="ECO:0000256" key="1">
    <source>
        <dbReference type="SAM" id="MobiDB-lite"/>
    </source>
</evidence>
<dbReference type="EMBL" id="JBBEGM010000011">
    <property type="protein sequence ID" value="MEJ2864236.1"/>
    <property type="molecule type" value="Genomic_DNA"/>
</dbReference>
<evidence type="ECO:0000259" key="2">
    <source>
        <dbReference type="PROSITE" id="PS50206"/>
    </source>
</evidence>
<dbReference type="RefSeq" id="WP_337705600.1">
    <property type="nucleotide sequence ID" value="NZ_JBBEGM010000011.1"/>
</dbReference>
<feature type="domain" description="Rhodanese" evidence="2">
    <location>
        <begin position="27"/>
        <end position="125"/>
    </location>
</feature>
<protein>
    <submittedName>
        <fullName evidence="3">Rhodanese-like domain-containing protein</fullName>
    </submittedName>
</protein>
<dbReference type="InterPro" id="IPR036873">
    <property type="entry name" value="Rhodanese-like_dom_sf"/>
</dbReference>
<proteinExistence type="predicted"/>
<dbReference type="Gene3D" id="3.40.250.10">
    <property type="entry name" value="Rhodanese-like domain"/>
    <property type="match status" value="1"/>
</dbReference>
<sequence>MTTIAEILADARARLHRLDPADAAAAVAAGGRLVDIRPGWQRLDEGTVPGALVIERNHLEWRLDPASDARVAEATDHDQQWIVLCSEGYTSSLAAAALQDLGLHRATDVVGGFRAWAAEGLETAPGSDERPDYARRHAGGPGPTHGDGR</sequence>
<accession>A0ABU8MAS0</accession>
<dbReference type="SUPFAM" id="SSF52821">
    <property type="entry name" value="Rhodanese/Cell cycle control phosphatase"/>
    <property type="match status" value="1"/>
</dbReference>
<dbReference type="SMART" id="SM00450">
    <property type="entry name" value="RHOD"/>
    <property type="match status" value="1"/>
</dbReference>